<dbReference type="STRING" id="675824.A0A1E3Q1M6"/>
<evidence type="ECO:0000256" key="3">
    <source>
        <dbReference type="ARBA" id="ARBA00008704"/>
    </source>
</evidence>
<dbReference type="GO" id="GO:0008270">
    <property type="term" value="F:zinc ion binding"/>
    <property type="evidence" value="ECO:0007669"/>
    <property type="project" value="UniProtKB-KW"/>
</dbReference>
<evidence type="ECO:0000256" key="5">
    <source>
        <dbReference type="ARBA" id="ARBA00022448"/>
    </source>
</evidence>
<dbReference type="GO" id="GO:0005778">
    <property type="term" value="C:peroxisomal membrane"/>
    <property type="evidence" value="ECO:0007669"/>
    <property type="project" value="UniProtKB-SubCell"/>
</dbReference>
<name>A0A1E3Q1M6_LIPST</name>
<dbReference type="OrthoDB" id="107372at2759"/>
<dbReference type="InterPro" id="IPR006845">
    <property type="entry name" value="Pex_N"/>
</dbReference>
<comment type="subunit">
    <text evidence="15">Component of the PEX2-PEX10-PEX12 retrotranslocation channel, composed of PEX2, PEX10 and PEX12.</text>
</comment>
<evidence type="ECO:0000256" key="14">
    <source>
        <dbReference type="ARBA" id="ARBA00029692"/>
    </source>
</evidence>
<comment type="subcellular location">
    <subcellularLocation>
        <location evidence="1">Peroxisome membrane</location>
        <topology evidence="1">Multi-pass membrane protein</topology>
    </subcellularLocation>
</comment>
<dbReference type="Gene3D" id="3.30.40.10">
    <property type="entry name" value="Zinc/RING finger domain, C3HC4 (zinc finger)"/>
    <property type="match status" value="1"/>
</dbReference>
<keyword evidence="6" id="KW-0812">Transmembrane</keyword>
<evidence type="ECO:0000256" key="15">
    <source>
        <dbReference type="ARBA" id="ARBA00034505"/>
    </source>
</evidence>
<dbReference type="PANTHER" id="PTHR12888">
    <property type="entry name" value="PEROXISOME ASSEMBLY PROTEIN 12 PEROXIN-12"/>
    <property type="match status" value="1"/>
</dbReference>
<dbReference type="PANTHER" id="PTHR12888:SF0">
    <property type="entry name" value="PEROXISOME ASSEMBLY PROTEIN 12"/>
    <property type="match status" value="1"/>
</dbReference>
<accession>A0A1E3Q1M6</accession>
<evidence type="ECO:0000256" key="7">
    <source>
        <dbReference type="ARBA" id="ARBA00022723"/>
    </source>
</evidence>
<keyword evidence="8" id="KW-0863">Zinc-finger</keyword>
<feature type="domain" description="Pex N-terminal" evidence="17">
    <location>
        <begin position="26"/>
        <end position="282"/>
    </location>
</feature>
<keyword evidence="12" id="KW-0472">Membrane</keyword>
<dbReference type="Proteomes" id="UP000094385">
    <property type="component" value="Unassembled WGS sequence"/>
</dbReference>
<evidence type="ECO:0000313" key="18">
    <source>
        <dbReference type="EMBL" id="ODQ71571.1"/>
    </source>
</evidence>
<dbReference type="EMBL" id="KV454297">
    <property type="protein sequence ID" value="ODQ71571.1"/>
    <property type="molecule type" value="Genomic_DNA"/>
</dbReference>
<evidence type="ECO:0000256" key="10">
    <source>
        <dbReference type="ARBA" id="ARBA00022927"/>
    </source>
</evidence>
<dbReference type="GO" id="GO:1990429">
    <property type="term" value="C:peroxisomal importomer complex"/>
    <property type="evidence" value="ECO:0007669"/>
    <property type="project" value="TreeGrafter"/>
</dbReference>
<keyword evidence="19" id="KW-1185">Reference proteome</keyword>
<dbReference type="GO" id="GO:0004842">
    <property type="term" value="F:ubiquitin-protein transferase activity"/>
    <property type="evidence" value="ECO:0007669"/>
    <property type="project" value="TreeGrafter"/>
</dbReference>
<dbReference type="AlphaFoldDB" id="A0A1E3Q1M6"/>
<keyword evidence="11" id="KW-1133">Transmembrane helix</keyword>
<organism evidence="18 19">
    <name type="scientific">Lipomyces starkeyi NRRL Y-11557</name>
    <dbReference type="NCBI Taxonomy" id="675824"/>
    <lineage>
        <taxon>Eukaryota</taxon>
        <taxon>Fungi</taxon>
        <taxon>Dikarya</taxon>
        <taxon>Ascomycota</taxon>
        <taxon>Saccharomycotina</taxon>
        <taxon>Lipomycetes</taxon>
        <taxon>Lipomycetales</taxon>
        <taxon>Lipomycetaceae</taxon>
        <taxon>Lipomyces</taxon>
    </lineage>
</organism>
<evidence type="ECO:0000256" key="12">
    <source>
        <dbReference type="ARBA" id="ARBA00023136"/>
    </source>
</evidence>
<comment type="pathway">
    <text evidence="2">Protein modification; protein ubiquitination.</text>
</comment>
<reference evidence="18 19" key="1">
    <citation type="journal article" date="2016" name="Proc. Natl. Acad. Sci. U.S.A.">
        <title>Comparative genomics of biotechnologically important yeasts.</title>
        <authorList>
            <person name="Riley R."/>
            <person name="Haridas S."/>
            <person name="Wolfe K.H."/>
            <person name="Lopes M.R."/>
            <person name="Hittinger C.T."/>
            <person name="Goeker M."/>
            <person name="Salamov A.A."/>
            <person name="Wisecaver J.H."/>
            <person name="Long T.M."/>
            <person name="Calvey C.H."/>
            <person name="Aerts A.L."/>
            <person name="Barry K.W."/>
            <person name="Choi C."/>
            <person name="Clum A."/>
            <person name="Coughlan A.Y."/>
            <person name="Deshpande S."/>
            <person name="Douglass A.P."/>
            <person name="Hanson S.J."/>
            <person name="Klenk H.-P."/>
            <person name="LaButti K.M."/>
            <person name="Lapidus A."/>
            <person name="Lindquist E.A."/>
            <person name="Lipzen A.M."/>
            <person name="Meier-Kolthoff J.P."/>
            <person name="Ohm R.A."/>
            <person name="Otillar R.P."/>
            <person name="Pangilinan J.L."/>
            <person name="Peng Y."/>
            <person name="Rokas A."/>
            <person name="Rosa C.A."/>
            <person name="Scheuner C."/>
            <person name="Sibirny A.A."/>
            <person name="Slot J.C."/>
            <person name="Stielow J.B."/>
            <person name="Sun H."/>
            <person name="Kurtzman C.P."/>
            <person name="Blackwell M."/>
            <person name="Grigoriev I.V."/>
            <person name="Jeffries T.W."/>
        </authorList>
    </citation>
    <scope>NUCLEOTIDE SEQUENCE [LARGE SCALE GENOMIC DNA]</scope>
    <source>
        <strain evidence="18 19">NRRL Y-11557</strain>
    </source>
</reference>
<evidence type="ECO:0000256" key="2">
    <source>
        <dbReference type="ARBA" id="ARBA00004906"/>
    </source>
</evidence>
<dbReference type="Pfam" id="PF04757">
    <property type="entry name" value="Pex2_Pex12"/>
    <property type="match status" value="1"/>
</dbReference>
<evidence type="ECO:0000256" key="6">
    <source>
        <dbReference type="ARBA" id="ARBA00022692"/>
    </source>
</evidence>
<evidence type="ECO:0000256" key="16">
    <source>
        <dbReference type="SAM" id="MobiDB-lite"/>
    </source>
</evidence>
<protein>
    <recommendedName>
        <fullName evidence="4">Peroxisome assembly protein 12</fullName>
    </recommendedName>
    <alternativeName>
        <fullName evidence="14">Peroxin-12</fullName>
    </alternativeName>
</protein>
<comment type="similarity">
    <text evidence="3">Belongs to the pex2/pex10/pex12 family.</text>
</comment>
<evidence type="ECO:0000256" key="4">
    <source>
        <dbReference type="ARBA" id="ARBA00018980"/>
    </source>
</evidence>
<dbReference type="SUPFAM" id="SSF57850">
    <property type="entry name" value="RING/U-box"/>
    <property type="match status" value="1"/>
</dbReference>
<dbReference type="InterPro" id="IPR017375">
    <property type="entry name" value="PEX12"/>
</dbReference>
<evidence type="ECO:0000259" key="17">
    <source>
        <dbReference type="Pfam" id="PF04757"/>
    </source>
</evidence>
<feature type="region of interest" description="Disordered" evidence="16">
    <location>
        <begin position="290"/>
        <end position="337"/>
    </location>
</feature>
<evidence type="ECO:0000256" key="8">
    <source>
        <dbReference type="ARBA" id="ARBA00022771"/>
    </source>
</evidence>
<evidence type="ECO:0000256" key="11">
    <source>
        <dbReference type="ARBA" id="ARBA00022989"/>
    </source>
</evidence>
<evidence type="ECO:0000256" key="9">
    <source>
        <dbReference type="ARBA" id="ARBA00022833"/>
    </source>
</evidence>
<keyword evidence="5" id="KW-0813">Transport</keyword>
<dbReference type="InterPro" id="IPR013083">
    <property type="entry name" value="Znf_RING/FYVE/PHD"/>
</dbReference>
<evidence type="ECO:0000256" key="1">
    <source>
        <dbReference type="ARBA" id="ARBA00004585"/>
    </source>
</evidence>
<keyword evidence="10" id="KW-0653">Protein transport</keyword>
<evidence type="ECO:0000256" key="13">
    <source>
        <dbReference type="ARBA" id="ARBA00023140"/>
    </source>
</evidence>
<evidence type="ECO:0000313" key="19">
    <source>
        <dbReference type="Proteomes" id="UP000094385"/>
    </source>
</evidence>
<proteinExistence type="inferred from homology"/>
<dbReference type="GO" id="GO:0006513">
    <property type="term" value="P:protein monoubiquitination"/>
    <property type="evidence" value="ECO:0007669"/>
    <property type="project" value="TreeGrafter"/>
</dbReference>
<keyword evidence="13" id="KW-0576">Peroxisome</keyword>
<dbReference type="PIRSF" id="PIRSF038074">
    <property type="entry name" value="Peroxisome_assembly_p12"/>
    <property type="match status" value="1"/>
</dbReference>
<sequence length="413" mass="47007">MSHLSTLNPLLLDPSRPTLFELISAEQLSGLLSPSVRYVLAYFTARHPRYLLKLMLYFDELYALLSSAIELRCLRIWNASFTESFYDLARRRVMKADRSVISAAGNARVIESQVDKLARLRDKEVYGSLFCLVGVPYLQEKIERYLEGIQSRSLFRSHYTTEVNTTRWERIRVLLDKLLVTLYPSLKLGAGSITLFLNLLYLFGKAPYHSLTDLLLGIRYTRQSGNAFAPTTKSRGTAEGRYLRTPIQQIQSGASRCFEIALSSILPTAVLALKLLEWWQASDFPRQLSQSTRRHHRELQQAREQELALEGGDADTKSDTPKYALDPPLKPKESGREKTKSDLCSLCGKQMKNPTAIETGRVFCYQCIYSYITNTPEDAKAVRCPQTGQRLLGCRFDEISERWIASGLRKLVV</sequence>
<gene>
    <name evidence="18" type="ORF">LIPSTDRAFT_4800</name>
</gene>
<dbReference type="GO" id="GO:0016562">
    <property type="term" value="P:protein import into peroxisome matrix, receptor recycling"/>
    <property type="evidence" value="ECO:0007669"/>
    <property type="project" value="UniProtKB-ARBA"/>
</dbReference>
<keyword evidence="7" id="KW-0479">Metal-binding</keyword>
<keyword evidence="9" id="KW-0862">Zinc</keyword>